<dbReference type="OrthoDB" id="328934at2157"/>
<evidence type="ECO:0000313" key="2">
    <source>
        <dbReference type="Proteomes" id="UP000199079"/>
    </source>
</evidence>
<accession>A0A1H3E865</accession>
<dbReference type="EMBL" id="FNPC01000001">
    <property type="protein sequence ID" value="SDX74845.1"/>
    <property type="molecule type" value="Genomic_DNA"/>
</dbReference>
<reference evidence="2" key="1">
    <citation type="submission" date="2016-10" db="EMBL/GenBank/DDBJ databases">
        <authorList>
            <person name="Varghese N."/>
            <person name="Submissions S."/>
        </authorList>
    </citation>
    <scope>NUCLEOTIDE SEQUENCE [LARGE SCALE GENOMIC DNA]</scope>
    <source>
        <strain evidence="2">DC30,IBRC 10041,KCTC 4046</strain>
    </source>
</reference>
<dbReference type="RefSeq" id="WP_143114368.1">
    <property type="nucleotide sequence ID" value="NZ_FNPC01000001.1"/>
</dbReference>
<evidence type="ECO:0000313" key="1">
    <source>
        <dbReference type="EMBL" id="SDX74845.1"/>
    </source>
</evidence>
<name>A0A1H3E865_9EURY</name>
<organism evidence="1 2">
    <name type="scientific">Halopenitus persicus</name>
    <dbReference type="NCBI Taxonomy" id="1048396"/>
    <lineage>
        <taxon>Archaea</taxon>
        <taxon>Methanobacteriati</taxon>
        <taxon>Methanobacteriota</taxon>
        <taxon>Stenosarchaea group</taxon>
        <taxon>Halobacteria</taxon>
        <taxon>Halobacteriales</taxon>
        <taxon>Haloferacaceae</taxon>
        <taxon>Halopenitus</taxon>
    </lineage>
</organism>
<keyword evidence="2" id="KW-1185">Reference proteome</keyword>
<dbReference type="AlphaFoldDB" id="A0A1H3E865"/>
<sequence>MSPSNGDGSAALPTFAALDTRAVLERERRGASIQLDTNYFRGQELALQAVEASSITERRNVASRSREFYRQIQVDFDSFTRENLESASAKFRRVLQQIPEVQYLKRNFPETCFVVPEWLRAGGNVNYGGRLYFFRDEDAPEPTEILQRNIEAVMNDDRAGFEQYQGVLHGYPACCVDYFSDYERRAETGPELEAVETIADCINTDMIRDDVDRSVSIEEIVDGIFEIPQVYAFFTREFYPEPRCERARRQGVSIYETLCKTYPEDLVKDHFRINVAWSYLMAKATMPENRQTDRPVPGSLGREHLLFYLPLSMTVTTPQYRRD</sequence>
<proteinExistence type="predicted"/>
<gene>
    <name evidence="1" type="ORF">SAMN05216564_101324</name>
</gene>
<dbReference type="Proteomes" id="UP000199079">
    <property type="component" value="Unassembled WGS sequence"/>
</dbReference>
<protein>
    <submittedName>
        <fullName evidence="1">Uncharacterized protein</fullName>
    </submittedName>
</protein>